<evidence type="ECO:0000256" key="1">
    <source>
        <dbReference type="ARBA" id="ARBA00007177"/>
    </source>
</evidence>
<comment type="similarity">
    <text evidence="1 3">Belongs to the UreD family.</text>
</comment>
<dbReference type="Proteomes" id="UP001164761">
    <property type="component" value="Chromosome"/>
</dbReference>
<name>A0ABY6ZE56_9BACL</name>
<proteinExistence type="inferred from homology"/>
<comment type="subunit">
    <text evidence="3">UreD, UreF and UreG form a complex that acts as a GTP-hydrolysis-dependent molecular chaperone, activating the urease apoprotein by helping to assemble the nickel containing metallocenter of UreC. The UreE protein probably delivers the nickel.</text>
</comment>
<keyword evidence="5" id="KW-1185">Reference proteome</keyword>
<dbReference type="PANTHER" id="PTHR33643:SF1">
    <property type="entry name" value="UREASE ACCESSORY PROTEIN D"/>
    <property type="match status" value="1"/>
</dbReference>
<evidence type="ECO:0000256" key="3">
    <source>
        <dbReference type="HAMAP-Rule" id="MF_01384"/>
    </source>
</evidence>
<accession>A0ABY6ZE56</accession>
<keyword evidence="3" id="KW-0996">Nickel insertion</keyword>
<comment type="function">
    <text evidence="3">Required for maturation of urease via the functional incorporation of the urease nickel metallocenter.</text>
</comment>
<dbReference type="Pfam" id="PF01774">
    <property type="entry name" value="UreD"/>
    <property type="match status" value="1"/>
</dbReference>
<dbReference type="PANTHER" id="PTHR33643">
    <property type="entry name" value="UREASE ACCESSORY PROTEIN D"/>
    <property type="match status" value="1"/>
</dbReference>
<evidence type="ECO:0000313" key="4">
    <source>
        <dbReference type="EMBL" id="WAH41179.1"/>
    </source>
</evidence>
<organism evidence="4 5">
    <name type="scientific">Alicyclobacillus fastidiosus</name>
    <dbReference type="NCBI Taxonomy" id="392011"/>
    <lineage>
        <taxon>Bacteria</taxon>
        <taxon>Bacillati</taxon>
        <taxon>Bacillota</taxon>
        <taxon>Bacilli</taxon>
        <taxon>Bacillales</taxon>
        <taxon>Alicyclobacillaceae</taxon>
        <taxon>Alicyclobacillus</taxon>
    </lineage>
</organism>
<dbReference type="HAMAP" id="MF_01384">
    <property type="entry name" value="UreD"/>
    <property type="match status" value="1"/>
</dbReference>
<reference evidence="4" key="1">
    <citation type="submission" date="2022-08" db="EMBL/GenBank/DDBJ databases">
        <title>Alicyclobacillus fastidiosus DSM 17978, complete genome.</title>
        <authorList>
            <person name="Wang Q."/>
            <person name="Cai R."/>
            <person name="Wang Z."/>
        </authorList>
    </citation>
    <scope>NUCLEOTIDE SEQUENCE</scope>
    <source>
        <strain evidence="4">DSM 17978</strain>
    </source>
</reference>
<dbReference type="EMBL" id="CP104067">
    <property type="protein sequence ID" value="WAH41179.1"/>
    <property type="molecule type" value="Genomic_DNA"/>
</dbReference>
<protein>
    <recommendedName>
        <fullName evidence="3">Urease accessory protein UreD</fullName>
    </recommendedName>
</protein>
<sequence length="279" mass="30433">MKEITGRIDLEFRDERGRTVVERQQFSGLLRASRPVYRGAGNCPEIQLVHLGPGCMDRDSYEQRLVLGKGTSAVVGFQSYAKLLPGAVGATQRTTVMLEPGSRLTMKPNVVIPYPNCTYASTTSVHVSEGAQVTMSDILVHGQDTPPDALACNQVSLTTLAFRDAQLVLRDCLQVGLQSLGRGRVWAKGWPVLGSVYILGDVSRPLEQGLRQVIESFVEMDIQVGLSQIEHAGFVMRILGGRVQLVEHVIERISAAVHSYHAGGDGQGRRMFDDSSATK</sequence>
<keyword evidence="2 3" id="KW-0143">Chaperone</keyword>
<evidence type="ECO:0000256" key="2">
    <source>
        <dbReference type="ARBA" id="ARBA00023186"/>
    </source>
</evidence>
<dbReference type="InterPro" id="IPR002669">
    <property type="entry name" value="UreD"/>
</dbReference>
<comment type="subcellular location">
    <subcellularLocation>
        <location evidence="3">Cytoplasm</location>
    </subcellularLocation>
</comment>
<keyword evidence="3" id="KW-0963">Cytoplasm</keyword>
<evidence type="ECO:0000313" key="5">
    <source>
        <dbReference type="Proteomes" id="UP001164761"/>
    </source>
</evidence>
<gene>
    <name evidence="3" type="primary">ureD</name>
    <name evidence="4" type="ORF">NZD89_23405</name>
</gene>
<dbReference type="RefSeq" id="WP_268005089.1">
    <property type="nucleotide sequence ID" value="NZ_BSUT01000001.1"/>
</dbReference>